<dbReference type="eggNOG" id="ENOG5033TRS">
    <property type="taxonomic scope" value="Bacteria"/>
</dbReference>
<dbReference type="AlphaFoldDB" id="Q2JAG1"/>
<name>Q2JAG1_FRACC</name>
<dbReference type="EMBL" id="CP000249">
    <property type="protein sequence ID" value="ABD11731.1"/>
    <property type="molecule type" value="Genomic_DNA"/>
</dbReference>
<dbReference type="STRING" id="106370.Francci3_2364"/>
<gene>
    <name evidence="2" type="ordered locus">Francci3_2364</name>
</gene>
<dbReference type="OrthoDB" id="3218567at2"/>
<dbReference type="KEGG" id="fra:Francci3_2364"/>
<organism evidence="2 3">
    <name type="scientific">Frankia casuarinae (strain DSM 45818 / CECT 9043 / HFP020203 / CcI3)</name>
    <dbReference type="NCBI Taxonomy" id="106370"/>
    <lineage>
        <taxon>Bacteria</taxon>
        <taxon>Bacillati</taxon>
        <taxon>Actinomycetota</taxon>
        <taxon>Actinomycetes</taxon>
        <taxon>Frankiales</taxon>
        <taxon>Frankiaceae</taxon>
        <taxon>Frankia</taxon>
    </lineage>
</organism>
<dbReference type="Proteomes" id="UP000001937">
    <property type="component" value="Chromosome"/>
</dbReference>
<keyword evidence="3" id="KW-1185">Reference proteome</keyword>
<sequence>MADTDSHNPDSHIGPEFREAFPSWSEFRSYVTDRARAAEFNADRALHQILTGDFAARLMNRTPHDWIIFGSLALPSRPATDFSWPADFLPAQPNEIHPAYVMARSAFDLDLCALDITESYGVHVKQAVDAVTVNAGDTARAERGLGLGGLVRYSADVRVYDSGKIMGVIVAQPIDPRYGPGQARPVDDPIGLEIDIKPPDRVPLFGPAHHAERSIVGIAVPGLAPVTPMMYPTASQLADKISMLSGPAPGSSRQVAPGPRHRYKDLFDIHYMIRTCSVEARHMREALEVNNQVRFGRDGLPHPYHVYGAGRRPGELDVPWRSAVNTFKADQPQLARYPDFDAMERAAAGFVAELTTASPTSTWAPGRGWSPPRSDLHALAFPRPPSLRPGPRTPPAQPRTLPPHPGQAPRPPTR</sequence>
<accession>Q2JAG1</accession>
<dbReference type="Pfam" id="PF08843">
    <property type="entry name" value="AbiEii"/>
    <property type="match status" value="1"/>
</dbReference>
<reference evidence="2 3" key="1">
    <citation type="journal article" date="2007" name="Genome Res.">
        <title>Genome characteristics of facultatively symbiotic Frankia sp. strains reflect host range and host plant biogeography.</title>
        <authorList>
            <person name="Normand P."/>
            <person name="Lapierre P."/>
            <person name="Tisa L.S."/>
            <person name="Gogarten J.P."/>
            <person name="Alloisio N."/>
            <person name="Bagnarol E."/>
            <person name="Bassi C.A."/>
            <person name="Berry A.M."/>
            <person name="Bickhart D.M."/>
            <person name="Choisne N."/>
            <person name="Couloux A."/>
            <person name="Cournoyer B."/>
            <person name="Cruveiller S."/>
            <person name="Daubin V."/>
            <person name="Demange N."/>
            <person name="Francino M.P."/>
            <person name="Goltsman E."/>
            <person name="Huang Y."/>
            <person name="Kopp O.R."/>
            <person name="Labarre L."/>
            <person name="Lapidus A."/>
            <person name="Lavire C."/>
            <person name="Marechal J."/>
            <person name="Martinez M."/>
            <person name="Mastronunzio J.E."/>
            <person name="Mullin B.C."/>
            <person name="Niemann J."/>
            <person name="Pujic P."/>
            <person name="Rawnsley T."/>
            <person name="Rouy Z."/>
            <person name="Schenowitz C."/>
            <person name="Sellstedt A."/>
            <person name="Tavares F."/>
            <person name="Tomkins J.P."/>
            <person name="Vallenet D."/>
            <person name="Valverde C."/>
            <person name="Wall L.G."/>
            <person name="Wang Y."/>
            <person name="Medigue C."/>
            <person name="Benson D.R."/>
        </authorList>
    </citation>
    <scope>NUCLEOTIDE SEQUENCE [LARGE SCALE GENOMIC DNA]</scope>
    <source>
        <strain evidence="3">DSM 45818 / CECT 9043 / CcI3</strain>
    </source>
</reference>
<protein>
    <submittedName>
        <fullName evidence="2">Uncharacterized protein</fullName>
    </submittedName>
</protein>
<feature type="compositionally biased region" description="Pro residues" evidence="1">
    <location>
        <begin position="382"/>
        <end position="414"/>
    </location>
</feature>
<feature type="region of interest" description="Disordered" evidence="1">
    <location>
        <begin position="359"/>
        <end position="414"/>
    </location>
</feature>
<dbReference type="InterPro" id="IPR014942">
    <property type="entry name" value="AbiEii"/>
</dbReference>
<evidence type="ECO:0000256" key="1">
    <source>
        <dbReference type="SAM" id="MobiDB-lite"/>
    </source>
</evidence>
<proteinExistence type="predicted"/>
<dbReference type="HOGENOM" id="CLU_663506_0_0_11"/>
<evidence type="ECO:0000313" key="2">
    <source>
        <dbReference type="EMBL" id="ABD11731.1"/>
    </source>
</evidence>
<evidence type="ECO:0000313" key="3">
    <source>
        <dbReference type="Proteomes" id="UP000001937"/>
    </source>
</evidence>
<dbReference type="RefSeq" id="WP_011436776.1">
    <property type="nucleotide sequence ID" value="NC_007777.1"/>
</dbReference>